<dbReference type="Pfam" id="PF00849">
    <property type="entry name" value="PseudoU_synth_2"/>
    <property type="match status" value="1"/>
</dbReference>
<dbReference type="GO" id="GO:0003723">
    <property type="term" value="F:RNA binding"/>
    <property type="evidence" value="ECO:0007669"/>
    <property type="project" value="UniProtKB-KW"/>
</dbReference>
<comment type="catalytic activity">
    <reaction evidence="5">
        <text>uridine(2605) in 23S rRNA = pseudouridine(2605) in 23S rRNA</text>
        <dbReference type="Rhea" id="RHEA:42520"/>
        <dbReference type="Rhea" id="RHEA-COMP:10095"/>
        <dbReference type="Rhea" id="RHEA-COMP:10096"/>
        <dbReference type="ChEBI" id="CHEBI:65314"/>
        <dbReference type="ChEBI" id="CHEBI:65315"/>
        <dbReference type="EC" id="5.4.99.22"/>
    </reaction>
</comment>
<dbReference type="SMART" id="SM00363">
    <property type="entry name" value="S4"/>
    <property type="match status" value="1"/>
</dbReference>
<proteinExistence type="inferred from homology"/>
<evidence type="ECO:0000256" key="6">
    <source>
        <dbReference type="ARBA" id="ARBA00037383"/>
    </source>
</evidence>
<dbReference type="InterPro" id="IPR002942">
    <property type="entry name" value="S4_RNA-bd"/>
</dbReference>
<evidence type="ECO:0000256" key="1">
    <source>
        <dbReference type="ARBA" id="ARBA00008348"/>
    </source>
</evidence>
<evidence type="ECO:0000256" key="5">
    <source>
        <dbReference type="ARBA" id="ARBA00036944"/>
    </source>
</evidence>
<dbReference type="PANTHER" id="PTHR47683">
    <property type="entry name" value="PSEUDOURIDINE SYNTHASE FAMILY PROTEIN-RELATED"/>
    <property type="match status" value="1"/>
</dbReference>
<protein>
    <recommendedName>
        <fullName evidence="8">Pseudouridine synthase</fullName>
        <ecNumber evidence="8">5.4.99.-</ecNumber>
    </recommendedName>
</protein>
<dbReference type="InterPro" id="IPR020103">
    <property type="entry name" value="PsdUridine_synth_cat_dom_sf"/>
</dbReference>
<dbReference type="GO" id="GO:0005829">
    <property type="term" value="C:cytosol"/>
    <property type="evidence" value="ECO:0007669"/>
    <property type="project" value="UniProtKB-ARBA"/>
</dbReference>
<name>A0A831RPS7_9GAMM</name>
<dbReference type="CDD" id="cd00165">
    <property type="entry name" value="S4"/>
    <property type="match status" value="1"/>
</dbReference>
<evidence type="ECO:0000259" key="10">
    <source>
        <dbReference type="SMART" id="SM00363"/>
    </source>
</evidence>
<evidence type="ECO:0000256" key="3">
    <source>
        <dbReference type="ARBA" id="ARBA00022884"/>
    </source>
</evidence>
<dbReference type="Pfam" id="PF01479">
    <property type="entry name" value="S4"/>
    <property type="match status" value="1"/>
</dbReference>
<comment type="similarity">
    <text evidence="1 8">Belongs to the pseudouridine synthase RsuA family.</text>
</comment>
<dbReference type="InterPro" id="IPR018496">
    <property type="entry name" value="PsdUridine_synth_RsuA/RluB_CS"/>
</dbReference>
<keyword evidence="4 8" id="KW-0413">Isomerase</keyword>
<sequence>MAREQRGKAGERIQKVLANAGFGSRRELERLIEAGQVRVNGRVARLGDRITPEDRVMVGNRKVGSWRLQPQGHRTIAYNKPEGELVTRSDPGGRPTVFPRLPRLRNGRWIAVGRLDINTSGLILFTTDGELANRLMHPAQQIEREYAVRVLGQVSGEMLQQLVNGVELEDGPARFEEIVSAGGKGSNQWYHAVIMEGRKREVRRLWEAVGARVSRLKRVRFGPVMLEQRLPAGHWRALTGEEESALREMAGLSPDSSYGSRRRPRAADRNGRRGERGRRGR</sequence>
<dbReference type="NCBIfam" id="NF007976">
    <property type="entry name" value="PRK10700.1"/>
    <property type="match status" value="1"/>
</dbReference>
<evidence type="ECO:0000256" key="4">
    <source>
        <dbReference type="ARBA" id="ARBA00023235"/>
    </source>
</evidence>
<evidence type="ECO:0000256" key="7">
    <source>
        <dbReference type="PROSITE-ProRule" id="PRU00182"/>
    </source>
</evidence>
<comment type="function">
    <text evidence="6">Responsible for synthesis of pseudouridine from uracil-2605 in 23S ribosomal RNA.</text>
</comment>
<dbReference type="FunFam" id="3.30.70.580:FF:000009">
    <property type="entry name" value="Pseudouridine synthase"/>
    <property type="match status" value="1"/>
</dbReference>
<organism evidence="11">
    <name type="scientific">Sedimenticola thiotaurini</name>
    <dbReference type="NCBI Taxonomy" id="1543721"/>
    <lineage>
        <taxon>Bacteria</taxon>
        <taxon>Pseudomonadati</taxon>
        <taxon>Pseudomonadota</taxon>
        <taxon>Gammaproteobacteria</taxon>
        <taxon>Chromatiales</taxon>
        <taxon>Sedimenticolaceae</taxon>
        <taxon>Sedimenticola</taxon>
    </lineage>
</organism>
<dbReference type="AlphaFoldDB" id="A0A831RPS7"/>
<evidence type="ECO:0000313" key="11">
    <source>
        <dbReference type="EMBL" id="HEB96915.1"/>
    </source>
</evidence>
<dbReference type="FunFam" id="3.30.70.1560:FF:000001">
    <property type="entry name" value="Pseudouridine synthase"/>
    <property type="match status" value="1"/>
</dbReference>
<dbReference type="Proteomes" id="UP000886251">
    <property type="component" value="Unassembled WGS sequence"/>
</dbReference>
<keyword evidence="2" id="KW-0698">rRNA processing</keyword>
<evidence type="ECO:0000256" key="8">
    <source>
        <dbReference type="RuleBase" id="RU003887"/>
    </source>
</evidence>
<dbReference type="InterPro" id="IPR006145">
    <property type="entry name" value="PsdUridine_synth_RsuA/RluA"/>
</dbReference>
<dbReference type="PANTHER" id="PTHR47683:SF3">
    <property type="entry name" value="RIBOSOMAL LARGE SUBUNIT PSEUDOURIDINE SYNTHASE B"/>
    <property type="match status" value="1"/>
</dbReference>
<dbReference type="Gene3D" id="3.30.2350.10">
    <property type="entry name" value="Pseudouridine synthase"/>
    <property type="match status" value="1"/>
</dbReference>
<dbReference type="PROSITE" id="PS01149">
    <property type="entry name" value="PSI_RSU"/>
    <property type="match status" value="1"/>
</dbReference>
<dbReference type="InterPro" id="IPR036986">
    <property type="entry name" value="S4_RNA-bd_sf"/>
</dbReference>
<dbReference type="PROSITE" id="PS50889">
    <property type="entry name" value="S4"/>
    <property type="match status" value="1"/>
</dbReference>
<dbReference type="InterPro" id="IPR050343">
    <property type="entry name" value="RsuA_PseudoU_synthase"/>
</dbReference>
<dbReference type="NCBIfam" id="TIGR00093">
    <property type="entry name" value="pseudouridine synthase"/>
    <property type="match status" value="1"/>
</dbReference>
<accession>A0A831RPS7</accession>
<dbReference type="FunFam" id="3.10.290.10:FF:000003">
    <property type="entry name" value="Pseudouridine synthase"/>
    <property type="match status" value="1"/>
</dbReference>
<gene>
    <name evidence="11" type="ORF">ENI96_10860</name>
</gene>
<dbReference type="SUPFAM" id="SSF55120">
    <property type="entry name" value="Pseudouridine synthase"/>
    <property type="match status" value="1"/>
</dbReference>
<dbReference type="EMBL" id="DRKP01000128">
    <property type="protein sequence ID" value="HEB96915.1"/>
    <property type="molecule type" value="Genomic_DNA"/>
</dbReference>
<feature type="compositionally biased region" description="Basic and acidic residues" evidence="9">
    <location>
        <begin position="265"/>
        <end position="274"/>
    </location>
</feature>
<keyword evidence="3 7" id="KW-0694">RNA-binding</keyword>
<dbReference type="EC" id="5.4.99.-" evidence="8"/>
<feature type="region of interest" description="Disordered" evidence="9">
    <location>
        <begin position="246"/>
        <end position="281"/>
    </location>
</feature>
<dbReference type="SUPFAM" id="SSF55174">
    <property type="entry name" value="Alpha-L RNA-binding motif"/>
    <property type="match status" value="1"/>
</dbReference>
<dbReference type="InterPro" id="IPR000748">
    <property type="entry name" value="PsdUridine_synth_RsuA/RluB/E/F"/>
</dbReference>
<evidence type="ECO:0000256" key="9">
    <source>
        <dbReference type="SAM" id="MobiDB-lite"/>
    </source>
</evidence>
<reference evidence="11" key="1">
    <citation type="journal article" date="2020" name="mSystems">
        <title>Genome- and Community-Level Interaction Insights into Carbon Utilization and Element Cycling Functions of Hydrothermarchaeota in Hydrothermal Sediment.</title>
        <authorList>
            <person name="Zhou Z."/>
            <person name="Liu Y."/>
            <person name="Xu W."/>
            <person name="Pan J."/>
            <person name="Luo Z.H."/>
            <person name="Li M."/>
        </authorList>
    </citation>
    <scope>NUCLEOTIDE SEQUENCE [LARGE SCALE GENOMIC DNA]</scope>
    <source>
        <strain evidence="11">HyVt-443</strain>
    </source>
</reference>
<comment type="caution">
    <text evidence="11">The sequence shown here is derived from an EMBL/GenBank/DDBJ whole genome shotgun (WGS) entry which is preliminary data.</text>
</comment>
<dbReference type="GO" id="GO:0000455">
    <property type="term" value="P:enzyme-directed rRNA pseudouridine synthesis"/>
    <property type="evidence" value="ECO:0007669"/>
    <property type="project" value="UniProtKB-ARBA"/>
</dbReference>
<dbReference type="CDD" id="cd02556">
    <property type="entry name" value="PseudoU_synth_RluB"/>
    <property type="match status" value="1"/>
</dbReference>
<feature type="domain" description="RNA-binding S4" evidence="10">
    <location>
        <begin position="11"/>
        <end position="69"/>
    </location>
</feature>
<dbReference type="GO" id="GO:0160139">
    <property type="term" value="F:23S rRNA pseudouridine(2605) synthase activity"/>
    <property type="evidence" value="ECO:0007669"/>
    <property type="project" value="UniProtKB-EC"/>
</dbReference>
<dbReference type="Gene3D" id="3.10.290.10">
    <property type="entry name" value="RNA-binding S4 domain"/>
    <property type="match status" value="1"/>
</dbReference>
<evidence type="ECO:0000256" key="2">
    <source>
        <dbReference type="ARBA" id="ARBA00022552"/>
    </source>
</evidence>